<keyword evidence="4" id="KW-1185">Reference proteome</keyword>
<accession>A0AAW0JTB3</accession>
<dbReference type="SUPFAM" id="SSF52047">
    <property type="entry name" value="RNI-like"/>
    <property type="match status" value="1"/>
</dbReference>
<sequence length="469" mass="53856">MGGDIYVEYLFKNSLEIAICDDSDIVESRTLLQLLKKSEILKLEEIKDIKNIAYELDNEGFQRLKVLEVRWSDDVEHVMDATSDQNPCAAFLTLESLELRDLYNLKEIYHSQFPERSFSSIHSQLACFGKVRSIMLFSCKCLKNVFSLSIARGLVQLRKLDIEWCDDMEEIFPKEGEDEKELNDKKIMFPQLTHIELQGLPRLIGFCAGVGPVELVQPSLNQEIKECDAIENIVQRDGEEEATDIILFPRVSSLKLKELPNMMSFCIKAYSFGWSSIRKIYLYRCPKLKIIGSEIQSPRKSKKISTELDSIPNEHDFRSPGFLWRCLECVPRCKNYGPMAMSDQGTTNKSQRSYSVKKEGTFSKLKDPKVGDNNNPSEIWSLFPSYMIERLKNLEYIELSGLHSEVLFQLEELNVEESHVTSLITMHSINTSIESCRNKDIILLYTKVGTPSRQFVGGGDLNFNFRGRN</sequence>
<reference evidence="3 4" key="1">
    <citation type="journal article" date="2018" name="Sci. Data">
        <title>The draft genome sequence of cork oak.</title>
        <authorList>
            <person name="Ramos A.M."/>
            <person name="Usie A."/>
            <person name="Barbosa P."/>
            <person name="Barros P.M."/>
            <person name="Capote T."/>
            <person name="Chaves I."/>
            <person name="Simoes F."/>
            <person name="Abreu I."/>
            <person name="Carrasquinho I."/>
            <person name="Faro C."/>
            <person name="Guimaraes J.B."/>
            <person name="Mendonca D."/>
            <person name="Nobrega F."/>
            <person name="Rodrigues L."/>
            <person name="Saibo N.J.M."/>
            <person name="Varela M.C."/>
            <person name="Egas C."/>
            <person name="Matos J."/>
            <person name="Miguel C.M."/>
            <person name="Oliveira M.M."/>
            <person name="Ricardo C.P."/>
            <person name="Goncalves S."/>
        </authorList>
    </citation>
    <scope>NUCLEOTIDE SEQUENCE [LARGE SCALE GENOMIC DNA]</scope>
    <source>
        <strain evidence="4">cv. HL8</strain>
    </source>
</reference>
<dbReference type="Gene3D" id="3.80.10.10">
    <property type="entry name" value="Ribonuclease Inhibitor"/>
    <property type="match status" value="1"/>
</dbReference>
<organism evidence="3 4">
    <name type="scientific">Quercus suber</name>
    <name type="common">Cork oak</name>
    <dbReference type="NCBI Taxonomy" id="58331"/>
    <lineage>
        <taxon>Eukaryota</taxon>
        <taxon>Viridiplantae</taxon>
        <taxon>Streptophyta</taxon>
        <taxon>Embryophyta</taxon>
        <taxon>Tracheophyta</taxon>
        <taxon>Spermatophyta</taxon>
        <taxon>Magnoliopsida</taxon>
        <taxon>eudicotyledons</taxon>
        <taxon>Gunneridae</taxon>
        <taxon>Pentapetalae</taxon>
        <taxon>rosids</taxon>
        <taxon>fabids</taxon>
        <taxon>Fagales</taxon>
        <taxon>Fagaceae</taxon>
        <taxon>Quercus</taxon>
    </lineage>
</organism>
<dbReference type="InterPro" id="IPR032675">
    <property type="entry name" value="LRR_dom_sf"/>
</dbReference>
<dbReference type="InterPro" id="IPR050905">
    <property type="entry name" value="Plant_NBS-LRR"/>
</dbReference>
<dbReference type="PANTHER" id="PTHR33463:SF203">
    <property type="entry name" value="AAA+ ATPASE DOMAIN-CONTAINING PROTEIN"/>
    <property type="match status" value="1"/>
</dbReference>
<comment type="caution">
    <text evidence="3">The sequence shown here is derived from an EMBL/GenBank/DDBJ whole genome shotgun (WGS) entry which is preliminary data.</text>
</comment>
<dbReference type="InterPro" id="IPR057135">
    <property type="entry name" value="At4g27190-like_LRR"/>
</dbReference>
<dbReference type="AlphaFoldDB" id="A0AAW0JTB3"/>
<evidence type="ECO:0000256" key="1">
    <source>
        <dbReference type="ARBA" id="ARBA00022821"/>
    </source>
</evidence>
<name>A0AAW0JTB3_QUESU</name>
<dbReference type="PANTHER" id="PTHR33463">
    <property type="entry name" value="NB-ARC DOMAIN-CONTAINING PROTEIN-RELATED"/>
    <property type="match status" value="1"/>
</dbReference>
<feature type="domain" description="Disease resistance protein At4g27190-like leucine-rich repeats" evidence="2">
    <location>
        <begin position="34"/>
        <end position="160"/>
    </location>
</feature>
<dbReference type="EMBL" id="PKMF04000468">
    <property type="protein sequence ID" value="KAK7830150.1"/>
    <property type="molecule type" value="Genomic_DNA"/>
</dbReference>
<evidence type="ECO:0000259" key="2">
    <source>
        <dbReference type="Pfam" id="PF23247"/>
    </source>
</evidence>
<protein>
    <recommendedName>
        <fullName evidence="2">Disease resistance protein At4g27190-like leucine-rich repeats domain-containing protein</fullName>
    </recommendedName>
</protein>
<dbReference type="Proteomes" id="UP000237347">
    <property type="component" value="Unassembled WGS sequence"/>
</dbReference>
<proteinExistence type="predicted"/>
<evidence type="ECO:0000313" key="3">
    <source>
        <dbReference type="EMBL" id="KAK7830150.1"/>
    </source>
</evidence>
<evidence type="ECO:0000313" key="4">
    <source>
        <dbReference type="Proteomes" id="UP000237347"/>
    </source>
</evidence>
<keyword evidence="1" id="KW-0611">Plant defense</keyword>
<dbReference type="Pfam" id="PF23247">
    <property type="entry name" value="LRR_RPS2"/>
    <property type="match status" value="1"/>
</dbReference>
<gene>
    <name evidence="3" type="ORF">CFP56_028536</name>
</gene>